<reference evidence="2 3" key="1">
    <citation type="submission" date="2021-02" db="EMBL/GenBank/DDBJ databases">
        <title>Paracoccus methylovroum sp.nov., a new methanol and methylamine utilizing methylotrophic denitrifer.</title>
        <authorList>
            <person name="Timsy T."/>
            <person name="Behrendt U."/>
            <person name="Ulrich A."/>
            <person name="Spanner T."/>
            <person name="Foesel B.U."/>
            <person name="Horn M.A."/>
            <person name="Kolb S."/>
        </authorList>
    </citation>
    <scope>NUCLEOTIDE SEQUENCE [LARGE SCALE GENOMIC DNA]</scope>
    <source>
        <strain evidence="2 3">H4-D09</strain>
    </source>
</reference>
<dbReference type="EMBL" id="CP070368">
    <property type="protein sequence ID" value="QRZ13921.1"/>
    <property type="molecule type" value="Genomic_DNA"/>
</dbReference>
<protein>
    <submittedName>
        <fullName evidence="2">DUF45 domain-containing protein</fullName>
    </submittedName>
</protein>
<accession>A0ABX7JK35</accession>
<gene>
    <name evidence="2" type="ORF">JWJ88_04475</name>
</gene>
<name>A0ABX7JK35_9RHOB</name>
<evidence type="ECO:0000313" key="3">
    <source>
        <dbReference type="Proteomes" id="UP000663629"/>
    </source>
</evidence>
<dbReference type="Pfam" id="PF01863">
    <property type="entry name" value="YgjP-like"/>
    <property type="match status" value="1"/>
</dbReference>
<sequence length="145" mass="16935">MNTEHHMIGGIDVEVHWKSIKNLHVGVYPPDGRVRVAAPTAVSLDAVRRAVLTRMAWVRRQQARFLTQERQSKRLYRSGETHYVWGRPLRLEVVEWNRRKHKIAVLGNDRLSMNSPLNSSRDQRATWMAAWRRAELRMVSAPRSC</sequence>
<evidence type="ECO:0000259" key="1">
    <source>
        <dbReference type="Pfam" id="PF01863"/>
    </source>
</evidence>
<organism evidence="2 3">
    <name type="scientific">Paracoccus methylovorus</name>
    <dbReference type="NCBI Taxonomy" id="2812658"/>
    <lineage>
        <taxon>Bacteria</taxon>
        <taxon>Pseudomonadati</taxon>
        <taxon>Pseudomonadota</taxon>
        <taxon>Alphaproteobacteria</taxon>
        <taxon>Rhodobacterales</taxon>
        <taxon>Paracoccaceae</taxon>
        <taxon>Paracoccus</taxon>
    </lineage>
</organism>
<feature type="domain" description="YgjP-like metallopeptidase" evidence="1">
    <location>
        <begin position="26"/>
        <end position="138"/>
    </location>
</feature>
<dbReference type="Proteomes" id="UP000663629">
    <property type="component" value="Chromosome 1"/>
</dbReference>
<keyword evidence="3" id="KW-1185">Reference proteome</keyword>
<dbReference type="InterPro" id="IPR002725">
    <property type="entry name" value="YgjP-like_metallopeptidase"/>
</dbReference>
<evidence type="ECO:0000313" key="2">
    <source>
        <dbReference type="EMBL" id="QRZ13921.1"/>
    </source>
</evidence>
<proteinExistence type="predicted"/>